<dbReference type="PANTHER" id="PTHR37299:SF1">
    <property type="entry name" value="STAGE 0 SPORULATION PROTEIN A HOMOLOG"/>
    <property type="match status" value="1"/>
</dbReference>
<dbReference type="PANTHER" id="PTHR37299">
    <property type="entry name" value="TRANSCRIPTIONAL REGULATOR-RELATED"/>
    <property type="match status" value="1"/>
</dbReference>
<keyword evidence="1" id="KW-0597">Phosphoprotein</keyword>
<dbReference type="GO" id="GO:0000156">
    <property type="term" value="F:phosphorelay response regulator activity"/>
    <property type="evidence" value="ECO:0007669"/>
    <property type="project" value="InterPro"/>
</dbReference>
<dbReference type="InterPro" id="IPR007492">
    <property type="entry name" value="LytTR_DNA-bd_dom"/>
</dbReference>
<dbReference type="AlphaFoldDB" id="A0A3P3WDK2"/>
<name>A0A3P3WDK2_9FLAO</name>
<dbReference type="Gene3D" id="3.40.50.2300">
    <property type="match status" value="1"/>
</dbReference>
<dbReference type="InterPro" id="IPR011006">
    <property type="entry name" value="CheY-like_superfamily"/>
</dbReference>
<feature type="domain" description="Response regulatory" evidence="2">
    <location>
        <begin position="5"/>
        <end position="120"/>
    </location>
</feature>
<keyword evidence="4" id="KW-0238">DNA-binding</keyword>
<evidence type="ECO:0000256" key="1">
    <source>
        <dbReference type="PROSITE-ProRule" id="PRU00169"/>
    </source>
</evidence>
<dbReference type="PROSITE" id="PS50110">
    <property type="entry name" value="RESPONSE_REGULATORY"/>
    <property type="match status" value="1"/>
</dbReference>
<feature type="modified residue" description="4-aspartylphosphate" evidence="1">
    <location>
        <position position="58"/>
    </location>
</feature>
<protein>
    <submittedName>
        <fullName evidence="4">DNA-binding response regulator</fullName>
    </submittedName>
</protein>
<evidence type="ECO:0000313" key="5">
    <source>
        <dbReference type="Proteomes" id="UP000275719"/>
    </source>
</evidence>
<dbReference type="EMBL" id="RQVQ01000004">
    <property type="protein sequence ID" value="RRJ92724.1"/>
    <property type="molecule type" value="Genomic_DNA"/>
</dbReference>
<comment type="caution">
    <text evidence="4">The sequence shown here is derived from an EMBL/GenBank/DDBJ whole genome shotgun (WGS) entry which is preliminary data.</text>
</comment>
<dbReference type="Pfam" id="PF00072">
    <property type="entry name" value="Response_reg"/>
    <property type="match status" value="1"/>
</dbReference>
<dbReference type="SMART" id="SM00448">
    <property type="entry name" value="REC"/>
    <property type="match status" value="1"/>
</dbReference>
<feature type="domain" description="HTH LytTR-type" evidence="3">
    <location>
        <begin position="132"/>
        <end position="236"/>
    </location>
</feature>
<evidence type="ECO:0000313" key="4">
    <source>
        <dbReference type="EMBL" id="RRJ92724.1"/>
    </source>
</evidence>
<dbReference type="Proteomes" id="UP000275719">
    <property type="component" value="Unassembled WGS sequence"/>
</dbReference>
<dbReference type="SUPFAM" id="SSF52172">
    <property type="entry name" value="CheY-like"/>
    <property type="match status" value="1"/>
</dbReference>
<dbReference type="RefSeq" id="WP_125017172.1">
    <property type="nucleotide sequence ID" value="NZ_RQVQ01000004.1"/>
</dbReference>
<dbReference type="Pfam" id="PF04397">
    <property type="entry name" value="LytTR"/>
    <property type="match status" value="1"/>
</dbReference>
<gene>
    <name evidence="4" type="ORF">EG240_02755</name>
</gene>
<organism evidence="4 5">
    <name type="scientific">Paenimyroides tangerinum</name>
    <dbReference type="NCBI Taxonomy" id="2488728"/>
    <lineage>
        <taxon>Bacteria</taxon>
        <taxon>Pseudomonadati</taxon>
        <taxon>Bacteroidota</taxon>
        <taxon>Flavobacteriia</taxon>
        <taxon>Flavobacteriales</taxon>
        <taxon>Flavobacteriaceae</taxon>
        <taxon>Paenimyroides</taxon>
    </lineage>
</organism>
<dbReference type="GO" id="GO:0003677">
    <property type="term" value="F:DNA binding"/>
    <property type="evidence" value="ECO:0007669"/>
    <property type="project" value="UniProtKB-KW"/>
</dbReference>
<dbReference type="Gene3D" id="2.40.50.1020">
    <property type="entry name" value="LytTr DNA-binding domain"/>
    <property type="match status" value="1"/>
</dbReference>
<evidence type="ECO:0000259" key="3">
    <source>
        <dbReference type="PROSITE" id="PS50930"/>
    </source>
</evidence>
<dbReference type="OrthoDB" id="2168082at2"/>
<accession>A0A3P3WDK2</accession>
<proteinExistence type="predicted"/>
<dbReference type="PROSITE" id="PS50930">
    <property type="entry name" value="HTH_LYTTR"/>
    <property type="match status" value="1"/>
</dbReference>
<dbReference type="InterPro" id="IPR001789">
    <property type="entry name" value="Sig_transdc_resp-reg_receiver"/>
</dbReference>
<keyword evidence="5" id="KW-1185">Reference proteome</keyword>
<evidence type="ECO:0000259" key="2">
    <source>
        <dbReference type="PROSITE" id="PS50110"/>
    </source>
</evidence>
<dbReference type="SMART" id="SM00850">
    <property type="entry name" value="LytTR"/>
    <property type="match status" value="1"/>
</dbReference>
<sequence length="236" mass="28093">MSNLTIVIIDDEKKLRELLKEYINMIFPNHKHEIILCNSVKTGIEAIETYLPDLVFLDIEMPEANGFELLKNVNRETFEVVFTTAYAQYMEQSINDYGCFGYILKPFDREKLKTIFERFESKKDDKKYFKFINTSKNKRMLVELDEILYCKADNNYCIIYLKDTNYLMSKTLRDVESRLPESIFIRVHRSFLVNVSQVDYYDKDRNGLVLKFEIDDLDNFIPVSASYKENVDKYFL</sequence>
<reference evidence="4 5" key="1">
    <citation type="submission" date="2018-11" db="EMBL/GenBank/DDBJ databases">
        <title>Flavobacterium sp. nov., YIM 102701-2 draft genome.</title>
        <authorList>
            <person name="Li G."/>
            <person name="Jiang Y."/>
        </authorList>
    </citation>
    <scope>NUCLEOTIDE SEQUENCE [LARGE SCALE GENOMIC DNA]</scope>
    <source>
        <strain evidence="4 5">YIM 102701-2</strain>
    </source>
</reference>
<dbReference type="InterPro" id="IPR046947">
    <property type="entry name" value="LytR-like"/>
</dbReference>